<keyword evidence="2" id="KW-0238">DNA-binding</keyword>
<dbReference type="InterPro" id="IPR029016">
    <property type="entry name" value="GAF-like_dom_sf"/>
</dbReference>
<comment type="caution">
    <text evidence="6">The sequence shown here is derived from an EMBL/GenBank/DDBJ whole genome shotgun (WGS) entry which is preliminary data.</text>
</comment>
<evidence type="ECO:0000259" key="5">
    <source>
        <dbReference type="PROSITE" id="PS51078"/>
    </source>
</evidence>
<dbReference type="SUPFAM" id="SSF46785">
    <property type="entry name" value="Winged helix' DNA-binding domain"/>
    <property type="match status" value="1"/>
</dbReference>
<dbReference type="Pfam" id="PF09339">
    <property type="entry name" value="HTH_IclR"/>
    <property type="match status" value="1"/>
</dbReference>
<dbReference type="InterPro" id="IPR036390">
    <property type="entry name" value="WH_DNA-bd_sf"/>
</dbReference>
<evidence type="ECO:0000256" key="2">
    <source>
        <dbReference type="ARBA" id="ARBA00023125"/>
    </source>
</evidence>
<protein>
    <submittedName>
        <fullName evidence="6">IclR family transcriptional regulator</fullName>
    </submittedName>
</protein>
<dbReference type="SMART" id="SM00346">
    <property type="entry name" value="HTH_ICLR"/>
    <property type="match status" value="1"/>
</dbReference>
<keyword evidence="1" id="KW-0805">Transcription regulation</keyword>
<reference evidence="7" key="1">
    <citation type="journal article" date="2019" name="Int. J. Syst. Evol. Microbiol.">
        <title>The Global Catalogue of Microorganisms (GCM) 10K type strain sequencing project: providing services to taxonomists for standard genome sequencing and annotation.</title>
        <authorList>
            <consortium name="The Broad Institute Genomics Platform"/>
            <consortium name="The Broad Institute Genome Sequencing Center for Infectious Disease"/>
            <person name="Wu L."/>
            <person name="Ma J."/>
        </authorList>
    </citation>
    <scope>NUCLEOTIDE SEQUENCE [LARGE SCALE GENOMIC DNA]</scope>
    <source>
        <strain evidence="7">CGMCC 1.15474</strain>
    </source>
</reference>
<gene>
    <name evidence="6" type="ORF">ACFSKK_18595</name>
</gene>
<feature type="domain" description="HTH iclR-type" evidence="4">
    <location>
        <begin position="6"/>
        <end position="68"/>
    </location>
</feature>
<dbReference type="InterPro" id="IPR050707">
    <property type="entry name" value="HTH_MetabolicPath_Reg"/>
</dbReference>
<accession>A0ABW5C0N0</accession>
<dbReference type="InterPro" id="IPR036388">
    <property type="entry name" value="WH-like_DNA-bd_sf"/>
</dbReference>
<evidence type="ECO:0000256" key="1">
    <source>
        <dbReference type="ARBA" id="ARBA00023015"/>
    </source>
</evidence>
<dbReference type="PROSITE" id="PS51078">
    <property type="entry name" value="ICLR_ED"/>
    <property type="match status" value="1"/>
</dbReference>
<name>A0ABW5C0N0_9BACI</name>
<sequence>MKEKRDSSLANALSILKGFTMDHPEQGVTDVAKHLGLSKSTVHRLLASMASEGFVYKNPRTNRYSLGTSVLTLTNLVGSQLPILNESVPVLNMLTERTGETSHLGILEDQHMIYLQKVECDNPTSLFTHIGKRHPIHATSIGQAILAFQEQDERHQLLPETLESFTNHTITSHKRLYEKINLIKAEKYVICDRELQEDVMAIAAPIFNEKGKVLAAINIVGPANRIKSKLKSHRLVEEVVRSGEKITELVRMRKLKNRYKS</sequence>
<proteinExistence type="predicted"/>
<dbReference type="PANTHER" id="PTHR30136">
    <property type="entry name" value="HELIX-TURN-HELIX TRANSCRIPTIONAL REGULATOR, ICLR FAMILY"/>
    <property type="match status" value="1"/>
</dbReference>
<evidence type="ECO:0000259" key="4">
    <source>
        <dbReference type="PROSITE" id="PS51077"/>
    </source>
</evidence>
<dbReference type="InterPro" id="IPR014757">
    <property type="entry name" value="Tscrpt_reg_IclR_C"/>
</dbReference>
<evidence type="ECO:0000313" key="6">
    <source>
        <dbReference type="EMBL" id="MFD2215697.1"/>
    </source>
</evidence>
<feature type="domain" description="IclR-ED" evidence="5">
    <location>
        <begin position="69"/>
        <end position="252"/>
    </location>
</feature>
<organism evidence="6 7">
    <name type="scientific">Metabacillus endolithicus</name>
    <dbReference type="NCBI Taxonomy" id="1535204"/>
    <lineage>
        <taxon>Bacteria</taxon>
        <taxon>Bacillati</taxon>
        <taxon>Bacillota</taxon>
        <taxon>Bacilli</taxon>
        <taxon>Bacillales</taxon>
        <taxon>Bacillaceae</taxon>
        <taxon>Metabacillus</taxon>
    </lineage>
</organism>
<evidence type="ECO:0000256" key="3">
    <source>
        <dbReference type="ARBA" id="ARBA00023163"/>
    </source>
</evidence>
<evidence type="ECO:0000313" key="7">
    <source>
        <dbReference type="Proteomes" id="UP001597318"/>
    </source>
</evidence>
<dbReference type="InterPro" id="IPR005471">
    <property type="entry name" value="Tscrpt_reg_IclR_N"/>
</dbReference>
<dbReference type="Gene3D" id="1.10.10.10">
    <property type="entry name" value="Winged helix-like DNA-binding domain superfamily/Winged helix DNA-binding domain"/>
    <property type="match status" value="1"/>
</dbReference>
<dbReference type="Gene3D" id="3.30.450.40">
    <property type="match status" value="1"/>
</dbReference>
<dbReference type="RefSeq" id="WP_247340508.1">
    <property type="nucleotide sequence ID" value="NZ_CP095550.1"/>
</dbReference>
<dbReference type="EMBL" id="JBHUIK010000004">
    <property type="protein sequence ID" value="MFD2215697.1"/>
    <property type="molecule type" value="Genomic_DNA"/>
</dbReference>
<dbReference type="Pfam" id="PF01614">
    <property type="entry name" value="IclR_C"/>
    <property type="match status" value="1"/>
</dbReference>
<keyword evidence="7" id="KW-1185">Reference proteome</keyword>
<keyword evidence="3" id="KW-0804">Transcription</keyword>
<dbReference type="PANTHER" id="PTHR30136:SF24">
    <property type="entry name" value="HTH-TYPE TRANSCRIPTIONAL REPRESSOR ALLR"/>
    <property type="match status" value="1"/>
</dbReference>
<dbReference type="PROSITE" id="PS51077">
    <property type="entry name" value="HTH_ICLR"/>
    <property type="match status" value="1"/>
</dbReference>
<dbReference type="SUPFAM" id="SSF55781">
    <property type="entry name" value="GAF domain-like"/>
    <property type="match status" value="1"/>
</dbReference>
<dbReference type="Proteomes" id="UP001597318">
    <property type="component" value="Unassembled WGS sequence"/>
</dbReference>